<keyword evidence="2" id="KW-0446">Lipid-binding</keyword>
<accession>A0A1D2N664</accession>
<name>A0A1D2N664_ORCCI</name>
<protein>
    <submittedName>
        <fullName evidence="4">Fatty acid-binding protein, brain</fullName>
    </submittedName>
</protein>
<dbReference type="OMA" id="ADNRQCK"/>
<comment type="caution">
    <text evidence="4">The sequence shown here is derived from an EMBL/GenBank/DDBJ whole genome shotgun (WGS) entry which is preliminary data.</text>
</comment>
<dbReference type="Proteomes" id="UP000094527">
    <property type="component" value="Unassembled WGS sequence"/>
</dbReference>
<dbReference type="InterPro" id="IPR000566">
    <property type="entry name" value="Lipocln_cytosolic_FA-bd_dom"/>
</dbReference>
<keyword evidence="5" id="KW-1185">Reference proteome</keyword>
<dbReference type="OrthoDB" id="354351at2759"/>
<dbReference type="InterPro" id="IPR000463">
    <property type="entry name" value="Fatty_acid-bd"/>
</dbReference>
<reference evidence="4 5" key="1">
    <citation type="journal article" date="2016" name="Genome Biol. Evol.">
        <title>Gene Family Evolution Reflects Adaptation to Soil Environmental Stressors in the Genome of the Collembolan Orchesella cincta.</title>
        <authorList>
            <person name="Faddeeva-Vakhrusheva A."/>
            <person name="Derks M.F."/>
            <person name="Anvar S.Y."/>
            <person name="Agamennone V."/>
            <person name="Suring W."/>
            <person name="Smit S."/>
            <person name="van Straalen N.M."/>
            <person name="Roelofs D."/>
        </authorList>
    </citation>
    <scope>NUCLEOTIDE SEQUENCE [LARGE SCALE GENOMIC DNA]</scope>
    <source>
        <tissue evidence="4">Mixed pool</tissue>
    </source>
</reference>
<dbReference type="PRINTS" id="PR00178">
    <property type="entry name" value="FATTYACIDBP"/>
</dbReference>
<sequence length="156" mass="17110">MENFTFHNCSSRSTDSPSKNLTMSVVGKYELLSDPSDKAWDEYLIAVGVSDAHREAGAMVRPSVEISQAGGKYTLKTLSELKNTELTFPLGQEVDEATADNRQCKTTFTLDGNKLVQTQKLEGKESKTVREFTADGMTATFSAAGKTAVRKYKRVA</sequence>
<dbReference type="PANTHER" id="PTHR11955">
    <property type="entry name" value="FATTY ACID BINDING PROTEIN"/>
    <property type="match status" value="1"/>
</dbReference>
<organism evidence="4 5">
    <name type="scientific">Orchesella cincta</name>
    <name type="common">Springtail</name>
    <name type="synonym">Podura cincta</name>
    <dbReference type="NCBI Taxonomy" id="48709"/>
    <lineage>
        <taxon>Eukaryota</taxon>
        <taxon>Metazoa</taxon>
        <taxon>Ecdysozoa</taxon>
        <taxon>Arthropoda</taxon>
        <taxon>Hexapoda</taxon>
        <taxon>Collembola</taxon>
        <taxon>Entomobryomorpha</taxon>
        <taxon>Entomobryoidea</taxon>
        <taxon>Orchesellidae</taxon>
        <taxon>Orchesellinae</taxon>
        <taxon>Orchesella</taxon>
    </lineage>
</organism>
<proteinExistence type="inferred from homology"/>
<dbReference type="InterPro" id="IPR012674">
    <property type="entry name" value="Calycin"/>
</dbReference>
<feature type="domain" description="Lipocalin/cytosolic fatty-acid binding" evidence="3">
    <location>
        <begin position="27"/>
        <end position="140"/>
    </location>
</feature>
<dbReference type="Gene3D" id="2.40.128.20">
    <property type="match status" value="1"/>
</dbReference>
<dbReference type="InterPro" id="IPR031259">
    <property type="entry name" value="ILBP"/>
</dbReference>
<comment type="similarity">
    <text evidence="1">Belongs to the calycin superfamily. Fatty-acid binding protein (FABP) family.</text>
</comment>
<evidence type="ECO:0000256" key="2">
    <source>
        <dbReference type="ARBA" id="ARBA00023121"/>
    </source>
</evidence>
<dbReference type="STRING" id="48709.A0A1D2N664"/>
<evidence type="ECO:0000259" key="3">
    <source>
        <dbReference type="Pfam" id="PF00061"/>
    </source>
</evidence>
<evidence type="ECO:0000313" key="5">
    <source>
        <dbReference type="Proteomes" id="UP000094527"/>
    </source>
</evidence>
<dbReference type="SUPFAM" id="SSF50814">
    <property type="entry name" value="Lipocalins"/>
    <property type="match status" value="1"/>
</dbReference>
<dbReference type="AlphaFoldDB" id="A0A1D2N664"/>
<gene>
    <name evidence="4" type="ORF">Ocin01_05940</name>
</gene>
<dbReference type="CDD" id="cd00742">
    <property type="entry name" value="FABP"/>
    <property type="match status" value="1"/>
</dbReference>
<dbReference type="GO" id="GO:0008289">
    <property type="term" value="F:lipid binding"/>
    <property type="evidence" value="ECO:0007669"/>
    <property type="project" value="UniProtKB-KW"/>
</dbReference>
<evidence type="ECO:0000256" key="1">
    <source>
        <dbReference type="ARBA" id="ARBA00008390"/>
    </source>
</evidence>
<evidence type="ECO:0000313" key="4">
    <source>
        <dbReference type="EMBL" id="ODN00744.1"/>
    </source>
</evidence>
<dbReference type="EMBL" id="LJIJ01000188">
    <property type="protein sequence ID" value="ODN00744.1"/>
    <property type="molecule type" value="Genomic_DNA"/>
</dbReference>
<dbReference type="Pfam" id="PF00061">
    <property type="entry name" value="Lipocalin"/>
    <property type="match status" value="1"/>
</dbReference>